<comment type="similarity">
    <text evidence="3 11">Belongs to the insulin family.</text>
</comment>
<protein>
    <recommendedName>
        <fullName evidence="5 11">Insulin</fullName>
    </recommendedName>
</protein>
<dbReference type="Ensembl" id="ENSECRT00000002738.1">
    <property type="protein sequence ID" value="ENSECRP00000002696.1"/>
    <property type="gene ID" value="ENSECRG00000001840.1"/>
</dbReference>
<evidence type="ECO:0000256" key="9">
    <source>
        <dbReference type="ARBA" id="ARBA00023157"/>
    </source>
</evidence>
<feature type="domain" description="Insulin-like" evidence="12">
    <location>
        <begin position="48"/>
        <end position="132"/>
    </location>
</feature>
<keyword evidence="14" id="KW-1185">Reference proteome</keyword>
<comment type="subcellular location">
    <subcellularLocation>
        <location evidence="2 11">Secreted</location>
    </subcellularLocation>
</comment>
<dbReference type="InterPro" id="IPR036438">
    <property type="entry name" value="Insulin-like_sf"/>
</dbReference>
<dbReference type="SUPFAM" id="SSF56994">
    <property type="entry name" value="Insulin-like"/>
    <property type="match status" value="1"/>
</dbReference>
<evidence type="ECO:0000256" key="2">
    <source>
        <dbReference type="ARBA" id="ARBA00004613"/>
    </source>
</evidence>
<keyword evidence="8 11" id="KW-0372">Hormone</keyword>
<organism evidence="13 14">
    <name type="scientific">Erpetoichthys calabaricus</name>
    <name type="common">Rope fish</name>
    <name type="synonym">Calamoichthys calabaricus</name>
    <dbReference type="NCBI Taxonomy" id="27687"/>
    <lineage>
        <taxon>Eukaryota</taxon>
        <taxon>Metazoa</taxon>
        <taxon>Chordata</taxon>
        <taxon>Craniata</taxon>
        <taxon>Vertebrata</taxon>
        <taxon>Euteleostomi</taxon>
        <taxon>Actinopterygii</taxon>
        <taxon>Polypteriformes</taxon>
        <taxon>Polypteridae</taxon>
        <taxon>Erpetoichthys</taxon>
    </lineage>
</organism>
<evidence type="ECO:0000259" key="12">
    <source>
        <dbReference type="SMART" id="SM00078"/>
    </source>
</evidence>
<evidence type="ECO:0000256" key="11">
    <source>
        <dbReference type="RuleBase" id="RU000406"/>
    </source>
</evidence>
<evidence type="ECO:0000313" key="14">
    <source>
        <dbReference type="Proteomes" id="UP000694620"/>
    </source>
</evidence>
<dbReference type="InterPro" id="IPR022353">
    <property type="entry name" value="Insulin_CS"/>
</dbReference>
<reference evidence="13" key="1">
    <citation type="submission" date="2021-06" db="EMBL/GenBank/DDBJ databases">
        <authorList>
            <consortium name="Wellcome Sanger Institute Data Sharing"/>
        </authorList>
    </citation>
    <scope>NUCLEOTIDE SEQUENCE [LARGE SCALE GENOMIC DNA]</scope>
</reference>
<dbReference type="PANTHER" id="PTHR11454:SF9">
    <property type="entry name" value="INSULIN"/>
    <property type="match status" value="1"/>
</dbReference>
<evidence type="ECO:0000313" key="13">
    <source>
        <dbReference type="Ensembl" id="ENSECRP00000002696.1"/>
    </source>
</evidence>
<dbReference type="InterPro" id="IPR016179">
    <property type="entry name" value="Insulin-like"/>
</dbReference>
<keyword evidence="9" id="KW-1015">Disulfide bond</keyword>
<dbReference type="Gene3D" id="1.10.100.10">
    <property type="entry name" value="Insulin-like"/>
    <property type="match status" value="1"/>
</dbReference>
<sequence>MGNEGENTKQYTSATHLNTFAMAFLQVFFLLACLVLSSPQAANAAANRHLCGSHLVEALYLVCGDRGFFYIPSKMKRDTESSFGLLSGKTGSETEMDDFPFKQQQGQAKAKRGIVEQCCDTPCSLYDLENYCN</sequence>
<evidence type="ECO:0000256" key="6">
    <source>
        <dbReference type="ARBA" id="ARBA00022525"/>
    </source>
</evidence>
<dbReference type="GO" id="GO:0005179">
    <property type="term" value="F:hormone activity"/>
    <property type="evidence" value="ECO:0007669"/>
    <property type="project" value="UniProtKB-KW"/>
</dbReference>
<dbReference type="PRINTS" id="PR00277">
    <property type="entry name" value="INSULIN"/>
</dbReference>
<gene>
    <name evidence="13" type="primary">ins</name>
</gene>
<reference evidence="13" key="3">
    <citation type="submission" date="2025-09" db="UniProtKB">
        <authorList>
            <consortium name="Ensembl"/>
        </authorList>
    </citation>
    <scope>IDENTIFICATION</scope>
</reference>
<dbReference type="GO" id="GO:0006006">
    <property type="term" value="P:glucose metabolic process"/>
    <property type="evidence" value="ECO:0007669"/>
    <property type="project" value="UniProtKB-UniRule"/>
</dbReference>
<keyword evidence="10 11" id="KW-0119">Carbohydrate metabolism</keyword>
<comment type="subunit">
    <text evidence="4 11">Heterodimer of a B chain and an A chain linked by two disulfide bonds.</text>
</comment>
<dbReference type="SMART" id="SM00078">
    <property type="entry name" value="IlGF"/>
    <property type="match status" value="1"/>
</dbReference>
<accession>A0A8C4RK13</accession>
<name>A0A8C4RK13_ERPCA</name>
<keyword evidence="6 11" id="KW-0964">Secreted</keyword>
<proteinExistence type="inferred from homology"/>
<dbReference type="Proteomes" id="UP000694620">
    <property type="component" value="Chromosome 2"/>
</dbReference>
<dbReference type="InterPro" id="IPR004825">
    <property type="entry name" value="Insulin"/>
</dbReference>
<dbReference type="AlphaFoldDB" id="A0A8C4RK13"/>
<dbReference type="PRINTS" id="PR00276">
    <property type="entry name" value="INSULINFAMLY"/>
</dbReference>
<evidence type="ECO:0000256" key="1">
    <source>
        <dbReference type="ARBA" id="ARBA00002985"/>
    </source>
</evidence>
<dbReference type="PANTHER" id="PTHR11454">
    <property type="entry name" value="INSULIN/INSULIN GROWTH FACTOR"/>
    <property type="match status" value="1"/>
</dbReference>
<evidence type="ECO:0000256" key="3">
    <source>
        <dbReference type="ARBA" id="ARBA00009034"/>
    </source>
</evidence>
<evidence type="ECO:0000256" key="8">
    <source>
        <dbReference type="ARBA" id="ARBA00022702"/>
    </source>
</evidence>
<dbReference type="Pfam" id="PF00049">
    <property type="entry name" value="Insulin"/>
    <property type="match status" value="1"/>
</dbReference>
<reference evidence="13" key="2">
    <citation type="submission" date="2025-08" db="UniProtKB">
        <authorList>
            <consortium name="Ensembl"/>
        </authorList>
    </citation>
    <scope>IDENTIFICATION</scope>
</reference>
<evidence type="ECO:0000256" key="5">
    <source>
        <dbReference type="ARBA" id="ARBA00020180"/>
    </source>
</evidence>
<dbReference type="GeneTree" id="ENSGT00940000164327"/>
<dbReference type="PROSITE" id="PS00262">
    <property type="entry name" value="INSULIN"/>
    <property type="match status" value="1"/>
</dbReference>
<dbReference type="CDD" id="cd04367">
    <property type="entry name" value="IlGF_insulin_like"/>
    <property type="match status" value="1"/>
</dbReference>
<comment type="function">
    <text evidence="1 11">Insulin decreases blood glucose concentration. It increases cell permeability to monosaccharides, amino acids and fatty acids. It accelerates glycolysis, the pentose phosphate cycle, and glycogen synthesis in liver.</text>
</comment>
<keyword evidence="7 11" id="KW-0313">Glucose metabolism</keyword>
<dbReference type="FunFam" id="1.10.100.10:FF:000003">
    <property type="entry name" value="Insulin"/>
    <property type="match status" value="1"/>
</dbReference>
<dbReference type="InterPro" id="IPR022352">
    <property type="entry name" value="Ins/IGF/rlx"/>
</dbReference>
<evidence type="ECO:0000256" key="4">
    <source>
        <dbReference type="ARBA" id="ARBA00011207"/>
    </source>
</evidence>
<evidence type="ECO:0000256" key="10">
    <source>
        <dbReference type="ARBA" id="ARBA00023277"/>
    </source>
</evidence>
<evidence type="ECO:0000256" key="7">
    <source>
        <dbReference type="ARBA" id="ARBA00022526"/>
    </source>
</evidence>
<dbReference type="GO" id="GO:0005615">
    <property type="term" value="C:extracellular space"/>
    <property type="evidence" value="ECO:0007669"/>
    <property type="project" value="TreeGrafter"/>
</dbReference>